<accession>A0A0A9YJS3</accession>
<proteinExistence type="predicted"/>
<dbReference type="AlphaFoldDB" id="A0A0A9YJS3"/>
<organism evidence="2">
    <name type="scientific">Lygus hesperus</name>
    <name type="common">Western plant bug</name>
    <dbReference type="NCBI Taxonomy" id="30085"/>
    <lineage>
        <taxon>Eukaryota</taxon>
        <taxon>Metazoa</taxon>
        <taxon>Ecdysozoa</taxon>
        <taxon>Arthropoda</taxon>
        <taxon>Hexapoda</taxon>
        <taxon>Insecta</taxon>
        <taxon>Pterygota</taxon>
        <taxon>Neoptera</taxon>
        <taxon>Paraneoptera</taxon>
        <taxon>Hemiptera</taxon>
        <taxon>Heteroptera</taxon>
        <taxon>Panheteroptera</taxon>
        <taxon>Cimicomorpha</taxon>
        <taxon>Miridae</taxon>
        <taxon>Mirini</taxon>
        <taxon>Lygus</taxon>
    </lineage>
</organism>
<keyword evidence="1" id="KW-0472">Membrane</keyword>
<dbReference type="PANTHER" id="PTHR46726">
    <property type="entry name" value="TWO PORE CHANNEL 3"/>
    <property type="match status" value="1"/>
</dbReference>
<keyword evidence="1" id="KW-0812">Transmembrane</keyword>
<evidence type="ECO:0000256" key="1">
    <source>
        <dbReference type="SAM" id="Phobius"/>
    </source>
</evidence>
<reference evidence="2" key="1">
    <citation type="journal article" date="2014" name="PLoS ONE">
        <title>Transcriptome-Based Identification of ABC Transporters in the Western Tarnished Plant Bug Lygus hesperus.</title>
        <authorList>
            <person name="Hull J.J."/>
            <person name="Chaney K."/>
            <person name="Geib S.M."/>
            <person name="Fabrick J.A."/>
            <person name="Brent C.S."/>
            <person name="Walsh D."/>
            <person name="Lavine L.C."/>
        </authorList>
    </citation>
    <scope>NUCLEOTIDE SEQUENCE</scope>
</reference>
<dbReference type="EMBL" id="GBHO01013839">
    <property type="protein sequence ID" value="JAG29765.1"/>
    <property type="molecule type" value="Transcribed_RNA"/>
</dbReference>
<dbReference type="PANTHER" id="PTHR46726:SF1">
    <property type="entry name" value="TWO-PORE CALCIUM CHANNEL 3"/>
    <property type="match status" value="1"/>
</dbReference>
<name>A0A0A9YJS3_LYGHE</name>
<dbReference type="Gene3D" id="1.10.287.70">
    <property type="match status" value="1"/>
</dbReference>
<feature type="transmembrane region" description="Helical" evidence="1">
    <location>
        <begin position="73"/>
        <end position="94"/>
    </location>
</feature>
<evidence type="ECO:0000313" key="2">
    <source>
        <dbReference type="EMBL" id="JAG29765.1"/>
    </source>
</evidence>
<reference evidence="2" key="2">
    <citation type="submission" date="2014-07" db="EMBL/GenBank/DDBJ databases">
        <authorList>
            <person name="Hull J."/>
        </authorList>
    </citation>
    <scope>NUCLEOTIDE SEQUENCE</scope>
</reference>
<protein>
    <submittedName>
        <fullName evidence="2">Two pore calcium channel protein 1B</fullName>
    </submittedName>
</protein>
<keyword evidence="1" id="KW-1133">Transmembrane helix</keyword>
<gene>
    <name evidence="2" type="primary">TPC1B</name>
    <name evidence="2" type="ORF">CM83_103010</name>
</gene>
<sequence>MLGMSLFRNVIITAASSNPNFSKTYYAQNNYWENNFNTLPHSLVVLLEIMIVNNWNLLVEGFVVATGTYYTRWFFIVFLIILLIMLDVIVATILKTFIDRYLHMIHTGDPNHGSVFKDNNKQIQLYRQIYNDDNIIHDIRTSITVLAHSIQKYSQYQQHVMEESPSVSPLHNLDSSTQINIQVYSRNQHRYSVIFNPPSDNAASSMEISVPCVLETEPLLG</sequence>